<protein>
    <submittedName>
        <fullName evidence="1">Uncharacterized protein</fullName>
    </submittedName>
</protein>
<name>A0A4C1ZGA8_EUMVA</name>
<organism evidence="1 2">
    <name type="scientific">Eumeta variegata</name>
    <name type="common">Bagworm moth</name>
    <name type="synonym">Eumeta japonica</name>
    <dbReference type="NCBI Taxonomy" id="151549"/>
    <lineage>
        <taxon>Eukaryota</taxon>
        <taxon>Metazoa</taxon>
        <taxon>Ecdysozoa</taxon>
        <taxon>Arthropoda</taxon>
        <taxon>Hexapoda</taxon>
        <taxon>Insecta</taxon>
        <taxon>Pterygota</taxon>
        <taxon>Neoptera</taxon>
        <taxon>Endopterygota</taxon>
        <taxon>Lepidoptera</taxon>
        <taxon>Glossata</taxon>
        <taxon>Ditrysia</taxon>
        <taxon>Tineoidea</taxon>
        <taxon>Psychidae</taxon>
        <taxon>Oiketicinae</taxon>
        <taxon>Eumeta</taxon>
    </lineage>
</organism>
<keyword evidence="2" id="KW-1185">Reference proteome</keyword>
<proteinExistence type="predicted"/>
<gene>
    <name evidence="1" type="ORF">EVAR_102178_1</name>
</gene>
<reference evidence="1 2" key="1">
    <citation type="journal article" date="2019" name="Commun. Biol.">
        <title>The bagworm genome reveals a unique fibroin gene that provides high tensile strength.</title>
        <authorList>
            <person name="Kono N."/>
            <person name="Nakamura H."/>
            <person name="Ohtoshi R."/>
            <person name="Tomita M."/>
            <person name="Numata K."/>
            <person name="Arakawa K."/>
        </authorList>
    </citation>
    <scope>NUCLEOTIDE SEQUENCE [LARGE SCALE GENOMIC DNA]</scope>
</reference>
<dbReference type="Proteomes" id="UP000299102">
    <property type="component" value="Unassembled WGS sequence"/>
</dbReference>
<comment type="caution">
    <text evidence="1">The sequence shown here is derived from an EMBL/GenBank/DDBJ whole genome shotgun (WGS) entry which is preliminary data.</text>
</comment>
<accession>A0A4C1ZGA8</accession>
<dbReference type="AlphaFoldDB" id="A0A4C1ZGA8"/>
<dbReference type="EMBL" id="BGZK01001750">
    <property type="protein sequence ID" value="GBP85647.1"/>
    <property type="molecule type" value="Genomic_DNA"/>
</dbReference>
<sequence length="87" mass="10192">MVKLAAAQRWDNRFPIPTQEVSNALVTPLECSWATMNIFYDSFLHDHIELAEALLSRDNETERVLSLLRPCSVCWKGRHRRQDYGSW</sequence>
<evidence type="ECO:0000313" key="1">
    <source>
        <dbReference type="EMBL" id="GBP85647.1"/>
    </source>
</evidence>
<evidence type="ECO:0000313" key="2">
    <source>
        <dbReference type="Proteomes" id="UP000299102"/>
    </source>
</evidence>